<reference evidence="3 4" key="1">
    <citation type="journal article" date="2015" name="Genome Announc.">
        <title>Draft Genome Sequences of Marine Isolates of Thalassomonas viridans and Thalassomonas actiniarum.</title>
        <authorList>
            <person name="Olonade I."/>
            <person name="van Zyl L.J."/>
            <person name="Trindade M."/>
        </authorList>
    </citation>
    <scope>NUCLEOTIDE SEQUENCE [LARGE SCALE GENOMIC DNA]</scope>
    <source>
        <strain evidence="3 4">A5K-106</strain>
    </source>
</reference>
<gene>
    <name evidence="3" type="ORF">SG35_004065</name>
</gene>
<keyword evidence="4" id="KW-1185">Reference proteome</keyword>
<evidence type="ECO:0000256" key="1">
    <source>
        <dbReference type="SAM" id="Phobius"/>
    </source>
</evidence>
<dbReference type="InterPro" id="IPR023977">
    <property type="entry name" value="MbnP-like"/>
</dbReference>
<reference evidence="3 4" key="2">
    <citation type="journal article" date="2022" name="Mar. Drugs">
        <title>Bioassay-Guided Fractionation Leads to the Detection of Cholic Acid Generated by the Rare Thalassomonas sp.</title>
        <authorList>
            <person name="Pheiffer F."/>
            <person name="Schneider Y.K."/>
            <person name="Hansen E.H."/>
            <person name="Andersen J.H."/>
            <person name="Isaksson J."/>
            <person name="Busche T."/>
            <person name="R C."/>
            <person name="Kalinowski J."/>
            <person name="Zyl L.V."/>
            <person name="Trindade M."/>
        </authorList>
    </citation>
    <scope>NUCLEOTIDE SEQUENCE [LARGE SCALE GENOMIC DNA]</scope>
    <source>
        <strain evidence="3 4">A5K-106</strain>
    </source>
</reference>
<dbReference type="Proteomes" id="UP000032568">
    <property type="component" value="Chromosome"/>
</dbReference>
<proteinExistence type="predicted"/>
<feature type="transmembrane region" description="Helical" evidence="1">
    <location>
        <begin position="12"/>
        <end position="32"/>
    </location>
</feature>
<dbReference type="AlphaFoldDB" id="A0AAE9YSX6"/>
<accession>A0AAE9YSX6</accession>
<dbReference type="InterPro" id="IPR046863">
    <property type="entry name" value="MbnP-like_dom"/>
</dbReference>
<organism evidence="3 4">
    <name type="scientific">Thalassomonas actiniarum</name>
    <dbReference type="NCBI Taxonomy" id="485447"/>
    <lineage>
        <taxon>Bacteria</taxon>
        <taxon>Pseudomonadati</taxon>
        <taxon>Pseudomonadota</taxon>
        <taxon>Gammaproteobacteria</taxon>
        <taxon>Alteromonadales</taxon>
        <taxon>Colwelliaceae</taxon>
        <taxon>Thalassomonas</taxon>
    </lineage>
</organism>
<keyword evidence="1" id="KW-1133">Transmembrane helix</keyword>
<dbReference type="KEGG" id="tact:SG35_004065"/>
<dbReference type="Pfam" id="PF20243">
    <property type="entry name" value="MbnP"/>
    <property type="match status" value="1"/>
</dbReference>
<evidence type="ECO:0000313" key="3">
    <source>
        <dbReference type="EMBL" id="WDD99853.1"/>
    </source>
</evidence>
<keyword evidence="1" id="KW-0472">Membrane</keyword>
<sequence>MFLWGLMSDIKLFFLTLLKITAFFSVLFSLAACDRNQAVKITVTPVYQQQVLACNKPFSHMDKSWRYQQLQFFISDLEVISQGDDSASGEVNNLWQTWPMLESEFQSGMVALLGQVCSPDDRDATSGNWQLALAPSFELSSISRIRFTLGVPFSLNHQNPLTQKSPLNEPSMFWVWRTGHKFLRLEMVSKDDTWLFHLGSTGCSAVSPVRPPAEECRQPNRFQFEFAFDSKTPELRLDLSRLLTQVTLTREKSCQSAPENPHCRQILANLSEPESRLFRGSDD</sequence>
<evidence type="ECO:0000259" key="2">
    <source>
        <dbReference type="Pfam" id="PF20243"/>
    </source>
</evidence>
<evidence type="ECO:0000313" key="4">
    <source>
        <dbReference type="Proteomes" id="UP000032568"/>
    </source>
</evidence>
<feature type="domain" description="Copper-binding protein MbnP-like" evidence="2">
    <location>
        <begin position="37"/>
        <end position="255"/>
    </location>
</feature>
<dbReference type="NCBIfam" id="TIGR04052">
    <property type="entry name" value="MbnP_like_WxW"/>
    <property type="match status" value="1"/>
</dbReference>
<protein>
    <submittedName>
        <fullName evidence="3">Metallo-mystery pair system four-Cys motif protein</fullName>
    </submittedName>
</protein>
<name>A0AAE9YSX6_9GAMM</name>
<dbReference type="EMBL" id="CP059735">
    <property type="protein sequence ID" value="WDD99853.1"/>
    <property type="molecule type" value="Genomic_DNA"/>
</dbReference>
<keyword evidence="1" id="KW-0812">Transmembrane</keyword>